<sequence length="66" mass="7207">CNVLMTVNQGTFSLRNEGRPKNCSLTTLLFPASLKIVSMNVGIKTENDDGTEAYNLMKNKREAAAS</sequence>
<dbReference type="OrthoDB" id="10056927at2759"/>
<gene>
    <name evidence="1" type="ORF">FKW44_004439</name>
</gene>
<dbReference type="EMBL" id="CP045892">
    <property type="protein sequence ID" value="QQP52319.1"/>
    <property type="molecule type" value="Genomic_DNA"/>
</dbReference>
<reference evidence="2" key="1">
    <citation type="submission" date="2021-01" db="EMBL/GenBank/DDBJ databases">
        <title>Caligus Genome Assembly.</title>
        <authorList>
            <person name="Gallardo-Escarate C."/>
        </authorList>
    </citation>
    <scope>NUCLEOTIDE SEQUENCE [LARGE SCALE GENOMIC DNA]</scope>
</reference>
<proteinExistence type="predicted"/>
<feature type="non-terminal residue" evidence="1">
    <location>
        <position position="66"/>
    </location>
</feature>
<feature type="non-terminal residue" evidence="1">
    <location>
        <position position="1"/>
    </location>
</feature>
<evidence type="ECO:0000313" key="1">
    <source>
        <dbReference type="EMBL" id="QQP52319.1"/>
    </source>
</evidence>
<protein>
    <submittedName>
        <fullName evidence="1">Corticotropin releasing hormone binding proteinlike</fullName>
    </submittedName>
</protein>
<organism evidence="1 2">
    <name type="scientific">Caligus rogercresseyi</name>
    <name type="common">Sea louse</name>
    <dbReference type="NCBI Taxonomy" id="217165"/>
    <lineage>
        <taxon>Eukaryota</taxon>
        <taxon>Metazoa</taxon>
        <taxon>Ecdysozoa</taxon>
        <taxon>Arthropoda</taxon>
        <taxon>Crustacea</taxon>
        <taxon>Multicrustacea</taxon>
        <taxon>Hexanauplia</taxon>
        <taxon>Copepoda</taxon>
        <taxon>Siphonostomatoida</taxon>
        <taxon>Caligidae</taxon>
        <taxon>Caligus</taxon>
    </lineage>
</organism>
<dbReference type="AlphaFoldDB" id="A0A7T8HLU8"/>
<name>A0A7T8HLU8_CALRO</name>
<accession>A0A7T8HLU8</accession>
<dbReference type="Proteomes" id="UP000595437">
    <property type="component" value="Chromosome 3"/>
</dbReference>
<evidence type="ECO:0000313" key="2">
    <source>
        <dbReference type="Proteomes" id="UP000595437"/>
    </source>
</evidence>
<keyword evidence="2" id="KW-1185">Reference proteome</keyword>